<dbReference type="VEuPathDB" id="TriTrypDB:TM35_000083900"/>
<evidence type="ECO:0000313" key="3">
    <source>
        <dbReference type="Proteomes" id="UP000192257"/>
    </source>
</evidence>
<protein>
    <submittedName>
        <fullName evidence="2">Uncharacterized protein</fullName>
    </submittedName>
</protein>
<evidence type="ECO:0000256" key="1">
    <source>
        <dbReference type="SAM" id="MobiDB-lite"/>
    </source>
</evidence>
<dbReference type="OrthoDB" id="245768at2759"/>
<evidence type="ECO:0000313" key="2">
    <source>
        <dbReference type="EMBL" id="ORC90592.1"/>
    </source>
</evidence>
<name>A0A1X0P111_9TRYP</name>
<feature type="region of interest" description="Disordered" evidence="1">
    <location>
        <begin position="1"/>
        <end position="140"/>
    </location>
</feature>
<dbReference type="AlphaFoldDB" id="A0A1X0P111"/>
<organism evidence="2 3">
    <name type="scientific">Trypanosoma theileri</name>
    <dbReference type="NCBI Taxonomy" id="67003"/>
    <lineage>
        <taxon>Eukaryota</taxon>
        <taxon>Discoba</taxon>
        <taxon>Euglenozoa</taxon>
        <taxon>Kinetoplastea</taxon>
        <taxon>Metakinetoplastina</taxon>
        <taxon>Trypanosomatida</taxon>
        <taxon>Trypanosomatidae</taxon>
        <taxon>Trypanosoma</taxon>
    </lineage>
</organism>
<accession>A0A1X0P111</accession>
<dbReference type="GeneID" id="39984035"/>
<dbReference type="Proteomes" id="UP000192257">
    <property type="component" value="Unassembled WGS sequence"/>
</dbReference>
<reference evidence="2 3" key="1">
    <citation type="submission" date="2017-03" db="EMBL/GenBank/DDBJ databases">
        <title>An alternative strategy for trypanosome survival in the mammalian bloodstream revealed through genome and transcriptome analysis of the ubiquitous bovine parasite Trypanosoma (Megatrypanum) theileri.</title>
        <authorList>
            <person name="Kelly S."/>
            <person name="Ivens A."/>
            <person name="Mott A."/>
            <person name="O'Neill E."/>
            <person name="Emms D."/>
            <person name="Macleod O."/>
            <person name="Voorheis P."/>
            <person name="Matthews J."/>
            <person name="Matthews K."/>
            <person name="Carrington M."/>
        </authorList>
    </citation>
    <scope>NUCLEOTIDE SEQUENCE [LARGE SCALE GENOMIC DNA]</scope>
    <source>
        <strain evidence="2">Edinburgh</strain>
    </source>
</reference>
<feature type="compositionally biased region" description="Basic and acidic residues" evidence="1">
    <location>
        <begin position="81"/>
        <end position="93"/>
    </location>
</feature>
<keyword evidence="3" id="KW-1185">Reference proteome</keyword>
<dbReference type="EMBL" id="NBCO01000008">
    <property type="protein sequence ID" value="ORC90592.1"/>
    <property type="molecule type" value="Genomic_DNA"/>
</dbReference>
<dbReference type="RefSeq" id="XP_028884658.1">
    <property type="nucleotide sequence ID" value="XM_029024255.1"/>
</dbReference>
<sequence>MSNGEEPSEDVVPNTTMMFTYISEEQTIIEEEEEPQPHQEHQQEEEEEKEKEKEIQREEEEEDHNENGFDGVVPASLAEVSGREETHTAHLVEGDFFPEDSPSRLELRSHDKLHDINAEEKEREEKEQQQEWENEKKEEKNIMDVGKKTPQHRSNSIKEKDGGEVSDVYPSWYTLSRSSVKRVRWADEVAVAAPLVQHATTFFLPLVDQTSSQQQQQQLQMPYGESDKMMQILSPPPVLREEKNTDGTTYLSCKAQRPAQRFVMWKRTAAASGHNAEDPPFKLQPLGNRPPTHTITLLAALHPPYRAENIGTTVQMRVATISQDAKKGEALCDGGLQMPMVRSSQLLNVPLSIPF</sequence>
<gene>
    <name evidence="2" type="ORF">TM35_000083900</name>
</gene>
<comment type="caution">
    <text evidence="2">The sequence shown here is derived from an EMBL/GenBank/DDBJ whole genome shotgun (WGS) entry which is preliminary data.</text>
</comment>
<feature type="compositionally biased region" description="Basic and acidic residues" evidence="1">
    <location>
        <begin position="101"/>
        <end position="140"/>
    </location>
</feature>
<proteinExistence type="predicted"/>